<reference evidence="2" key="1">
    <citation type="journal article" date="2023" name="Mol. Biol. Evol.">
        <title>Third-Generation Sequencing Reveals the Adaptive Role of the Epigenome in Three Deep-Sea Polychaetes.</title>
        <authorList>
            <person name="Perez M."/>
            <person name="Aroh O."/>
            <person name="Sun Y."/>
            <person name="Lan Y."/>
            <person name="Juniper S.K."/>
            <person name="Young C.R."/>
            <person name="Angers B."/>
            <person name="Qian P.Y."/>
        </authorList>
    </citation>
    <scope>NUCLEOTIDE SEQUENCE</scope>
    <source>
        <strain evidence="2">R07B-5</strain>
    </source>
</reference>
<protein>
    <submittedName>
        <fullName evidence="2">Uncharacterized protein</fullName>
    </submittedName>
</protein>
<feature type="signal peptide" evidence="1">
    <location>
        <begin position="1"/>
        <end position="22"/>
    </location>
</feature>
<dbReference type="EMBL" id="JAODUO010000735">
    <property type="protein sequence ID" value="KAK2175350.1"/>
    <property type="molecule type" value="Genomic_DNA"/>
</dbReference>
<keyword evidence="3" id="KW-1185">Reference proteome</keyword>
<dbReference type="Proteomes" id="UP001209878">
    <property type="component" value="Unassembled WGS sequence"/>
</dbReference>
<gene>
    <name evidence="2" type="ORF">NP493_735g01004</name>
</gene>
<dbReference type="AlphaFoldDB" id="A0AAD9KR69"/>
<evidence type="ECO:0000313" key="2">
    <source>
        <dbReference type="EMBL" id="KAK2175350.1"/>
    </source>
</evidence>
<accession>A0AAD9KR69</accession>
<organism evidence="2 3">
    <name type="scientific">Ridgeia piscesae</name>
    <name type="common">Tubeworm</name>
    <dbReference type="NCBI Taxonomy" id="27915"/>
    <lineage>
        <taxon>Eukaryota</taxon>
        <taxon>Metazoa</taxon>
        <taxon>Spiralia</taxon>
        <taxon>Lophotrochozoa</taxon>
        <taxon>Annelida</taxon>
        <taxon>Polychaeta</taxon>
        <taxon>Sedentaria</taxon>
        <taxon>Canalipalpata</taxon>
        <taxon>Sabellida</taxon>
        <taxon>Siboglinidae</taxon>
        <taxon>Ridgeia</taxon>
    </lineage>
</organism>
<comment type="caution">
    <text evidence="2">The sequence shown here is derived from an EMBL/GenBank/DDBJ whole genome shotgun (WGS) entry which is preliminary data.</text>
</comment>
<name>A0AAD9KR69_RIDPI</name>
<feature type="chain" id="PRO_5042297927" evidence="1">
    <location>
        <begin position="23"/>
        <end position="98"/>
    </location>
</feature>
<evidence type="ECO:0000313" key="3">
    <source>
        <dbReference type="Proteomes" id="UP001209878"/>
    </source>
</evidence>
<evidence type="ECO:0000256" key="1">
    <source>
        <dbReference type="SAM" id="SignalP"/>
    </source>
</evidence>
<sequence length="98" mass="11381">MERRLFAILVIGALLTMQTTNAARRELRDLRLYSASVMRRLSRLLPPERVAASRDETRHLFCANDTEGWRRARRDNQLQNQTLCQCTVGDDWIGQGFC</sequence>
<proteinExistence type="predicted"/>
<keyword evidence="1" id="KW-0732">Signal</keyword>